<evidence type="ECO:0000313" key="4">
    <source>
        <dbReference type="Proteomes" id="UP000001055"/>
    </source>
</evidence>
<dbReference type="STRING" id="321614.Q0UYD5"/>
<evidence type="ECO:0000256" key="1">
    <source>
        <dbReference type="SAM" id="SignalP"/>
    </source>
</evidence>
<accession>Q0UYD5</accession>
<dbReference type="KEGG" id="pno:SNOG_03229"/>
<dbReference type="eggNOG" id="ENOG502SI05">
    <property type="taxonomic scope" value="Eukaryota"/>
</dbReference>
<feature type="chain" id="PRO_5004178344" description="DUF8021 domain-containing protein" evidence="1">
    <location>
        <begin position="18"/>
        <end position="285"/>
    </location>
</feature>
<dbReference type="RefSeq" id="XP_001793803.1">
    <property type="nucleotide sequence ID" value="XM_001793751.1"/>
</dbReference>
<dbReference type="AlphaFoldDB" id="Q0UYD5"/>
<dbReference type="GO" id="GO:0034513">
    <property type="term" value="F:box H/ACA snoRNA binding"/>
    <property type="evidence" value="ECO:0000318"/>
    <property type="project" value="GO_Central"/>
</dbReference>
<dbReference type="HOGENOM" id="CLU_067389_0_0_1"/>
<evidence type="ECO:0000313" key="3">
    <source>
        <dbReference type="EMBL" id="EAT89960.2"/>
    </source>
</evidence>
<dbReference type="GO" id="GO:0031429">
    <property type="term" value="C:box H/ACA snoRNP complex"/>
    <property type="evidence" value="ECO:0000318"/>
    <property type="project" value="GO_Central"/>
</dbReference>
<organism evidence="3 4">
    <name type="scientific">Phaeosphaeria nodorum (strain SN15 / ATCC MYA-4574 / FGSC 10173)</name>
    <name type="common">Glume blotch fungus</name>
    <name type="synonym">Parastagonospora nodorum</name>
    <dbReference type="NCBI Taxonomy" id="321614"/>
    <lineage>
        <taxon>Eukaryota</taxon>
        <taxon>Fungi</taxon>
        <taxon>Dikarya</taxon>
        <taxon>Ascomycota</taxon>
        <taxon>Pezizomycotina</taxon>
        <taxon>Dothideomycetes</taxon>
        <taxon>Pleosporomycetidae</taxon>
        <taxon>Pleosporales</taxon>
        <taxon>Pleosporineae</taxon>
        <taxon>Phaeosphaeriaceae</taxon>
        <taxon>Parastagonospora</taxon>
    </lineage>
</organism>
<evidence type="ECO:0000259" key="2">
    <source>
        <dbReference type="Pfam" id="PF26061"/>
    </source>
</evidence>
<name>Q0UYD5_PHANO</name>
<dbReference type="VEuPathDB" id="FungiDB:JI435_032290"/>
<proteinExistence type="predicted"/>
<dbReference type="Proteomes" id="UP000001055">
    <property type="component" value="Unassembled WGS sequence"/>
</dbReference>
<keyword evidence="1" id="KW-0732">Signal</keyword>
<feature type="signal peptide" evidence="1">
    <location>
        <begin position="1"/>
        <end position="17"/>
    </location>
</feature>
<reference evidence="4" key="1">
    <citation type="journal article" date="2007" name="Plant Cell">
        <title>Dothideomycete-plant interactions illuminated by genome sequencing and EST analysis of the wheat pathogen Stagonospora nodorum.</title>
        <authorList>
            <person name="Hane J.K."/>
            <person name="Lowe R.G."/>
            <person name="Solomon P.S."/>
            <person name="Tan K.C."/>
            <person name="Schoch C.L."/>
            <person name="Spatafora J.W."/>
            <person name="Crous P.W."/>
            <person name="Kodira C."/>
            <person name="Birren B.W."/>
            <person name="Galagan J.E."/>
            <person name="Torriani S.F."/>
            <person name="McDonald B.A."/>
            <person name="Oliver R.P."/>
        </authorList>
    </citation>
    <scope>NUCLEOTIDE SEQUENCE [LARGE SCALE GENOMIC DNA]</scope>
    <source>
        <strain evidence="4">SN15 / ATCC MYA-4574 / FGSC 10173</strain>
    </source>
</reference>
<gene>
    <name evidence="3" type="ORF">SNOG_03229</name>
</gene>
<sequence>MISKALKLITLATVSTAFECTRSHLENVATQYVGMMATGQHDLFENLAYTMQYVENNKTSTIINGTPAFGMTIDSNRSMLDTTQCKTFTEIIVTDPKHPYVIHTQMTLDDEGNVVLIDSLVTDKGDCYKYWNSQENWDPIPENMRLPRETIKAAGDAYANRCNDVSVHVPFGTPCARLEGGAYTGRGNLSANTCDIGGLPEHIPMVNRRYVVDEVYGVVDVFMGFTGLDRTRNDTATPDSHLFRVEDGKIRYIHTASACFVDGCGMNGTGPPPGAIRRRGLSFNV</sequence>
<feature type="domain" description="DUF8021" evidence="2">
    <location>
        <begin position="145"/>
        <end position="256"/>
    </location>
</feature>
<dbReference type="EMBL" id="CH445328">
    <property type="protein sequence ID" value="EAT89960.2"/>
    <property type="molecule type" value="Genomic_DNA"/>
</dbReference>
<dbReference type="Pfam" id="PF26061">
    <property type="entry name" value="DUF8021"/>
    <property type="match status" value="1"/>
</dbReference>
<dbReference type="GeneID" id="5970660"/>
<dbReference type="InParanoid" id="Q0UYD5"/>
<dbReference type="GO" id="GO:0000454">
    <property type="term" value="P:snoRNA guided rRNA pseudouridine synthesis"/>
    <property type="evidence" value="ECO:0000318"/>
    <property type="project" value="GO_Central"/>
</dbReference>
<protein>
    <recommendedName>
        <fullName evidence="2">DUF8021 domain-containing protein</fullName>
    </recommendedName>
</protein>
<dbReference type="InterPro" id="IPR058334">
    <property type="entry name" value="DUF8021"/>
</dbReference>